<name>S2DJP2_INDAL</name>
<evidence type="ECO:0000313" key="2">
    <source>
        <dbReference type="Proteomes" id="UP000006073"/>
    </source>
</evidence>
<comment type="caution">
    <text evidence="1">The sequence shown here is derived from an EMBL/GenBank/DDBJ whole genome shotgun (WGS) entry which is preliminary data.</text>
</comment>
<evidence type="ECO:0000313" key="1">
    <source>
        <dbReference type="EMBL" id="EOZ92206.1"/>
    </source>
</evidence>
<organism evidence="1 2">
    <name type="scientific">Indibacter alkaliphilus (strain CCUG 57479 / KCTC 22604 / LW1)</name>
    <dbReference type="NCBI Taxonomy" id="1189612"/>
    <lineage>
        <taxon>Bacteria</taxon>
        <taxon>Pseudomonadati</taxon>
        <taxon>Bacteroidota</taxon>
        <taxon>Cytophagia</taxon>
        <taxon>Cytophagales</taxon>
        <taxon>Cyclobacteriaceae</taxon>
    </lineage>
</organism>
<dbReference type="Proteomes" id="UP000006073">
    <property type="component" value="Unassembled WGS sequence"/>
</dbReference>
<dbReference type="AlphaFoldDB" id="S2DJP2"/>
<reference evidence="1 2" key="1">
    <citation type="journal article" date="2013" name="Genome Announc.">
        <title>Draft Genome Sequence of Indibacter alkaliphilus Strain LW1T, Isolated from Lonar Lake, a Haloalkaline Lake in the Buldana District of Maharashtra, India.</title>
        <authorList>
            <person name="Singh A."/>
            <person name="Kumar Jangir P."/>
            <person name="Sharma R."/>
            <person name="Singh A."/>
            <person name="Kumar Pinnaka A."/>
            <person name="Shivaji S."/>
        </authorList>
    </citation>
    <scope>NUCLEOTIDE SEQUENCE [LARGE SCALE GENOMIC DNA]</scope>
    <source>
        <strain evidence="2">CCUG 57479 / KCTC 22604 / LW1</strain>
    </source>
</reference>
<dbReference type="EMBL" id="ALWO02000052">
    <property type="protein sequence ID" value="EOZ92206.1"/>
    <property type="molecule type" value="Genomic_DNA"/>
</dbReference>
<protein>
    <submittedName>
        <fullName evidence="1">Uncharacterized protein</fullName>
    </submittedName>
</protein>
<accession>S2DJP2</accession>
<gene>
    <name evidence="1" type="ORF">A33Q_4299</name>
</gene>
<proteinExistence type="predicted"/>
<keyword evidence="2" id="KW-1185">Reference proteome</keyword>
<sequence length="37" mass="4363">MIVYFLHKFDLAEIIRIPIDGIGINVFHRKILLNLLN</sequence>